<dbReference type="InParanoid" id="C5KWC0"/>
<dbReference type="PANTHER" id="PTHR21178">
    <property type="entry name" value="CILIA- AND FLAGELLA-ASSOCIATED PROTEIN 61"/>
    <property type="match status" value="1"/>
</dbReference>
<name>C5KWC0_PERM5</name>
<keyword evidence="2" id="KW-1185">Reference proteome</keyword>
<evidence type="ECO:0000313" key="1">
    <source>
        <dbReference type="EMBL" id="EER11231.1"/>
    </source>
</evidence>
<organism evidence="2">
    <name type="scientific">Perkinsus marinus (strain ATCC 50983 / TXsc)</name>
    <dbReference type="NCBI Taxonomy" id="423536"/>
    <lineage>
        <taxon>Eukaryota</taxon>
        <taxon>Sar</taxon>
        <taxon>Alveolata</taxon>
        <taxon>Perkinsozoa</taxon>
        <taxon>Perkinsea</taxon>
        <taxon>Perkinsida</taxon>
        <taxon>Perkinsidae</taxon>
        <taxon>Perkinsus</taxon>
    </lineage>
</organism>
<accession>C5KWC0</accession>
<evidence type="ECO:0000313" key="2">
    <source>
        <dbReference type="Proteomes" id="UP000007800"/>
    </source>
</evidence>
<dbReference type="AlphaFoldDB" id="C5KWC0"/>
<dbReference type="InterPro" id="IPR038884">
    <property type="entry name" value="CFAP61"/>
</dbReference>
<proteinExistence type="predicted"/>
<reference evidence="1 2" key="1">
    <citation type="submission" date="2008-07" db="EMBL/GenBank/DDBJ databases">
        <authorList>
            <person name="El-Sayed N."/>
            <person name="Caler E."/>
            <person name="Inman J."/>
            <person name="Amedeo P."/>
            <person name="Hass B."/>
            <person name="Wortman J."/>
        </authorList>
    </citation>
    <scope>NUCLEOTIDE SEQUENCE [LARGE SCALE GENOMIC DNA]</scope>
    <source>
        <strain evidence="2">ATCC 50983 / TXsc</strain>
    </source>
</reference>
<dbReference type="GeneID" id="9056927"/>
<gene>
    <name evidence="1" type="ORF">Pmar_PMAR014532</name>
</gene>
<dbReference type="RefSeq" id="XP_002779436.1">
    <property type="nucleotide sequence ID" value="XM_002779390.1"/>
</dbReference>
<dbReference type="SUPFAM" id="SSF51905">
    <property type="entry name" value="FAD/NAD(P)-binding domain"/>
    <property type="match status" value="1"/>
</dbReference>
<dbReference type="Proteomes" id="UP000007800">
    <property type="component" value="Unassembled WGS sequence"/>
</dbReference>
<dbReference type="PANTHER" id="PTHR21178:SF8">
    <property type="entry name" value="CILIA- AND FLAGELLA-ASSOCIATED PROTEIN 61"/>
    <property type="match status" value="1"/>
</dbReference>
<dbReference type="OrthoDB" id="441013at2759"/>
<protein>
    <submittedName>
        <fullName evidence="1">Uncharacterized protein</fullName>
    </submittedName>
</protein>
<dbReference type="InterPro" id="IPR036188">
    <property type="entry name" value="FAD/NAD-bd_sf"/>
</dbReference>
<dbReference type="EMBL" id="GG676994">
    <property type="protein sequence ID" value="EER11231.1"/>
    <property type="molecule type" value="Genomic_DNA"/>
</dbReference>
<sequence>MDESDTPTARWQQREWKESIGGRQEKALETHGKRLRFLEGTLRDAYTQCESMKILTKKMILDKKCIVNARIVVVGASDTGLSALSSLMSMPRLHFTSLTLLAPGGISYFLDDDLDRISSSQHSLTKKPLCHVCSRARRPREATQRRSAKFSPRELRRLMMDSRVRILDARMISLNRGAKTISVVPSCEDGSEAEASGRLIEVPYDYLIQGLLGRLVPPKKIVLVLPPRRSRETIADEDEVLPVDAFEEGEAVEQKLHCVLESIGVRVHSDLTLTGVEQDTRHRLSAVRLIGLPGDTDKSEEPQGTRGGPVRGILERLLKANTSEDPIQYKITCRVLLTADGHSVDPRIFSCIYANELVYDGRLIVDHLFRTIDENIFAAGTLCEFSRRYVEAQGSGRGTRKFHQSLRLDGYNGREVGGRLAEAIVK</sequence>